<dbReference type="PANTHER" id="PTHR46619:SF2">
    <property type="entry name" value="XS DOMAIN PROTEIN"/>
    <property type="match status" value="1"/>
</dbReference>
<dbReference type="InterPro" id="IPR005380">
    <property type="entry name" value="XS_domain"/>
</dbReference>
<evidence type="ECO:0000313" key="4">
    <source>
        <dbReference type="Proteomes" id="UP000011115"/>
    </source>
</evidence>
<dbReference type="Gene3D" id="3.30.70.2890">
    <property type="entry name" value="XS domain"/>
    <property type="match status" value="1"/>
</dbReference>
<dbReference type="EnsemblPlants" id="PGSC0003DMT400068234">
    <property type="protein sequence ID" value="PGSC0003DMT400068234"/>
    <property type="gene ID" value="PGSC0003DMG400026527"/>
</dbReference>
<feature type="region of interest" description="Disordered" evidence="1">
    <location>
        <begin position="214"/>
        <end position="328"/>
    </location>
</feature>
<dbReference type="PaxDb" id="4113-PGSC0003DMT400068234"/>
<dbReference type="GeneID" id="102594884"/>
<dbReference type="GO" id="GO:0031047">
    <property type="term" value="P:regulatory ncRNA-mediated gene silencing"/>
    <property type="evidence" value="ECO:0007669"/>
    <property type="project" value="InterPro"/>
</dbReference>
<sequence>MRGERRFGGDARGPPRLPERRKDRGYSPRQRNRNRDYSSPRRIRDEGYSPRRRIRDRDYVSPRRIRGSPPMRIQERKNSPPRRYQGREYSPVETNRNRDRSPPVRRRNQEYSPPGRNRNMEISPPARTRNWEQHSPGRNRNREISPPARTRNWEQHSPGRNRNREISPPARTRNWEQRSPRGRSRERHLSPSGQMIGEQQGEYFHELERSRRMGIDGGGDFGELQNARPLNYVGGDRDYGPSQSLRISDRDRGNTDIPGEHSHRLHEIKEGSGNEDSTSNKYPWSHLLDKPRKFDTVNGSRDYGVSGSRVSSERDNRGRPYPGFVDGSISSEADKRALYSSYESHLPDVGVQPRISGIGNSGGYSLPSRYLDADPLKEEEIHLQEGFHSHKAAGGRVPSSMDPYMEESLKTRRYPEFNTDYMISSSHSNMVPGVNKDDITSSYSIEGQICSHGGRLDNGKAIESIGHAGYDKNPRTISSLNPEKQVSGFRNYTESYFGRAEERRETYSYSDIQRGEVGSPNALSSEFYGKRVGSGEAHFQDVPRNNMGLGKYDEFSHREILMEDKPRESLFSSQRRSTPDYFESRRALDQRKPDVDILDYGANRLQYENETHRGYESSRKRELHKYQMDDDLLERSDALYREHDPHLEKIEAGSRERFISRDLPGSSNLSLREKHGTMSNRSAGIMISSDIRSAHITHDREDADEMRISRDMDSVVMSRKPNVPRSKYVKNGRPHKAAATNSSTRNLSVSMLRRTSKFSKSGGSDIKKRLGPRYQNVDVEHPLGTKYKSSLKKRLGPRLVKNHAPPPWVKKFNSHELSRNQDALDESVAEQGDDPKEGITTTAKTEPPENSKDFKQLVQNAFFRFVRHLNETPAKRRKYSEQAGSLKCLVCGRDSEEFADSESLVRHALTSSKAGLRSQHLGFHKALCALMGWKSADSHEDSWVREKLSNAETVALKEDLIIWPPVVIIHNSSINSSNPDQRVVVSAEELESKLRDMGFGEKAKVSRGKPANQSILMVKFSATLSGLEEAVRLCDIYAHRKHGRAEFQRISSGHSGNNDDETKEPLTDKVGKILYGYLGIAEDLDKVDFETKKRSSVRSKKQIKDIAVAP</sequence>
<gene>
    <name evidence="3" type="primary">LOC102594884</name>
</gene>
<dbReference type="RefSeq" id="XP_006349091.1">
    <property type="nucleotide sequence ID" value="XM_006349029.2"/>
</dbReference>
<dbReference type="STRING" id="4113.M1CIN4"/>
<dbReference type="HOGENOM" id="CLU_323768_0_0_1"/>
<evidence type="ECO:0000313" key="3">
    <source>
        <dbReference type="EnsemblPlants" id="PGSC0003DMT400068234"/>
    </source>
</evidence>
<dbReference type="OMA" id="PARTRNW"/>
<feature type="compositionally biased region" description="Basic and acidic residues" evidence="1">
    <location>
        <begin position="247"/>
        <end position="272"/>
    </location>
</feature>
<feature type="compositionally biased region" description="Basic residues" evidence="1">
    <location>
        <begin position="727"/>
        <end position="736"/>
    </location>
</feature>
<dbReference type="ExpressionAtlas" id="M1CIN4">
    <property type="expression patterns" value="baseline and differential"/>
</dbReference>
<dbReference type="eggNOG" id="KOG2654">
    <property type="taxonomic scope" value="Eukaryota"/>
</dbReference>
<feature type="region of interest" description="Disordered" evidence="1">
    <location>
        <begin position="1"/>
        <end position="199"/>
    </location>
</feature>
<evidence type="ECO:0000259" key="2">
    <source>
        <dbReference type="Pfam" id="PF03468"/>
    </source>
</evidence>
<feature type="region of interest" description="Disordered" evidence="1">
    <location>
        <begin position="798"/>
        <end position="850"/>
    </location>
</feature>
<protein>
    <recommendedName>
        <fullName evidence="2">XS domain-containing protein</fullName>
    </recommendedName>
</protein>
<evidence type="ECO:0000256" key="1">
    <source>
        <dbReference type="SAM" id="MobiDB-lite"/>
    </source>
</evidence>
<dbReference type="PANTHER" id="PTHR46619">
    <property type="entry name" value="RNA RECOGNITION MOTIF XS DOMAIN PROTEIN-RELATED"/>
    <property type="match status" value="1"/>
</dbReference>
<name>M1CIN4_SOLTU</name>
<dbReference type="InParanoid" id="M1CIN4"/>
<feature type="compositionally biased region" description="Polar residues" evidence="1">
    <location>
        <begin position="739"/>
        <end position="748"/>
    </location>
</feature>
<keyword evidence="4" id="KW-1185">Reference proteome</keyword>
<dbReference type="KEGG" id="sot:102594884"/>
<dbReference type="AlphaFoldDB" id="M1CIN4"/>
<dbReference type="Pfam" id="PF03468">
    <property type="entry name" value="XS"/>
    <property type="match status" value="1"/>
</dbReference>
<dbReference type="Proteomes" id="UP000011115">
    <property type="component" value="Unassembled WGS sequence"/>
</dbReference>
<reference evidence="4" key="1">
    <citation type="journal article" date="2011" name="Nature">
        <title>Genome sequence and analysis of the tuber crop potato.</title>
        <authorList>
            <consortium name="The Potato Genome Sequencing Consortium"/>
        </authorList>
    </citation>
    <scope>NUCLEOTIDE SEQUENCE [LARGE SCALE GENOMIC DNA]</scope>
    <source>
        <strain evidence="4">cv. DM1-3 516 R44</strain>
    </source>
</reference>
<feature type="compositionally biased region" description="Basic and acidic residues" evidence="1">
    <location>
        <begin position="17"/>
        <end position="26"/>
    </location>
</feature>
<feature type="compositionally biased region" description="Basic and acidic residues" evidence="1">
    <location>
        <begin position="33"/>
        <end position="61"/>
    </location>
</feature>
<organism evidence="3 4">
    <name type="scientific">Solanum tuberosum</name>
    <name type="common">Potato</name>
    <dbReference type="NCBI Taxonomy" id="4113"/>
    <lineage>
        <taxon>Eukaryota</taxon>
        <taxon>Viridiplantae</taxon>
        <taxon>Streptophyta</taxon>
        <taxon>Embryophyta</taxon>
        <taxon>Tracheophyta</taxon>
        <taxon>Spermatophyta</taxon>
        <taxon>Magnoliopsida</taxon>
        <taxon>eudicotyledons</taxon>
        <taxon>Gunneridae</taxon>
        <taxon>Pentapetalae</taxon>
        <taxon>asterids</taxon>
        <taxon>lamiids</taxon>
        <taxon>Solanales</taxon>
        <taxon>Solanaceae</taxon>
        <taxon>Solanoideae</taxon>
        <taxon>Solaneae</taxon>
        <taxon>Solanum</taxon>
    </lineage>
</organism>
<proteinExistence type="predicted"/>
<dbReference type="OrthoDB" id="777694at2759"/>
<feature type="domain" description="XS" evidence="2">
    <location>
        <begin position="958"/>
        <end position="1085"/>
    </location>
</feature>
<reference evidence="3" key="2">
    <citation type="submission" date="2015-06" db="UniProtKB">
        <authorList>
            <consortium name="EnsemblPlants"/>
        </authorList>
    </citation>
    <scope>IDENTIFICATION</scope>
    <source>
        <strain evidence="3">DM1-3 516 R44</strain>
    </source>
</reference>
<dbReference type="Gramene" id="PGSC0003DMT400068234">
    <property type="protein sequence ID" value="PGSC0003DMT400068234"/>
    <property type="gene ID" value="PGSC0003DMG400026527"/>
</dbReference>
<feature type="compositionally biased region" description="Acidic residues" evidence="1">
    <location>
        <begin position="823"/>
        <end position="832"/>
    </location>
</feature>
<accession>M1CIN4</accession>
<feature type="region of interest" description="Disordered" evidence="1">
    <location>
        <begin position="724"/>
        <end position="748"/>
    </location>
</feature>
<dbReference type="InterPro" id="IPR038588">
    <property type="entry name" value="XS_domain_sf"/>
</dbReference>